<protein>
    <submittedName>
        <fullName evidence="7">TetR/AcrR family transcriptional regulator</fullName>
    </submittedName>
</protein>
<accession>A0ABV5P845</accession>
<dbReference type="PROSITE" id="PS50977">
    <property type="entry name" value="HTH_TETR_2"/>
    <property type="match status" value="1"/>
</dbReference>
<proteinExistence type="predicted"/>
<keyword evidence="8" id="KW-1185">Reference proteome</keyword>
<evidence type="ECO:0000259" key="6">
    <source>
        <dbReference type="PROSITE" id="PS50977"/>
    </source>
</evidence>
<dbReference type="Pfam" id="PF02909">
    <property type="entry name" value="TetR_C_1"/>
    <property type="match status" value="1"/>
</dbReference>
<dbReference type="SUPFAM" id="SSF46689">
    <property type="entry name" value="Homeodomain-like"/>
    <property type="match status" value="1"/>
</dbReference>
<feature type="DNA-binding region" description="H-T-H motif" evidence="4">
    <location>
        <begin position="61"/>
        <end position="80"/>
    </location>
</feature>
<dbReference type="InterPro" id="IPR050109">
    <property type="entry name" value="HTH-type_TetR-like_transc_reg"/>
</dbReference>
<keyword evidence="3" id="KW-0804">Transcription</keyword>
<dbReference type="EMBL" id="JBHMCR010000004">
    <property type="protein sequence ID" value="MFB9519367.1"/>
    <property type="molecule type" value="Genomic_DNA"/>
</dbReference>
<evidence type="ECO:0000256" key="3">
    <source>
        <dbReference type="ARBA" id="ARBA00023163"/>
    </source>
</evidence>
<keyword evidence="1" id="KW-0805">Transcription regulation</keyword>
<dbReference type="InterPro" id="IPR009057">
    <property type="entry name" value="Homeodomain-like_sf"/>
</dbReference>
<reference evidence="7 8" key="1">
    <citation type="submission" date="2024-09" db="EMBL/GenBank/DDBJ databases">
        <authorList>
            <person name="Sun Q."/>
            <person name="Mori K."/>
        </authorList>
    </citation>
    <scope>NUCLEOTIDE SEQUENCE [LARGE SCALE GENOMIC DNA]</scope>
    <source>
        <strain evidence="7 8">JCM 4362</strain>
    </source>
</reference>
<dbReference type="Gene3D" id="1.10.10.60">
    <property type="entry name" value="Homeodomain-like"/>
    <property type="match status" value="1"/>
</dbReference>
<comment type="caution">
    <text evidence="7">The sequence shown here is derived from an EMBL/GenBank/DDBJ whole genome shotgun (WGS) entry which is preliminary data.</text>
</comment>
<keyword evidence="2 4" id="KW-0238">DNA-binding</keyword>
<dbReference type="Gene3D" id="1.10.357.10">
    <property type="entry name" value="Tetracycline Repressor, domain 2"/>
    <property type="match status" value="1"/>
</dbReference>
<dbReference type="Proteomes" id="UP001589718">
    <property type="component" value="Unassembled WGS sequence"/>
</dbReference>
<evidence type="ECO:0000256" key="1">
    <source>
        <dbReference type="ARBA" id="ARBA00023015"/>
    </source>
</evidence>
<gene>
    <name evidence="7" type="ORF">ACFFTU_05345</name>
</gene>
<evidence type="ECO:0000256" key="2">
    <source>
        <dbReference type="ARBA" id="ARBA00023125"/>
    </source>
</evidence>
<dbReference type="PANTHER" id="PTHR30055:SF151">
    <property type="entry name" value="TRANSCRIPTIONAL REGULATORY PROTEIN"/>
    <property type="match status" value="1"/>
</dbReference>
<dbReference type="InterPro" id="IPR001647">
    <property type="entry name" value="HTH_TetR"/>
</dbReference>
<dbReference type="Pfam" id="PF00440">
    <property type="entry name" value="TetR_N"/>
    <property type="match status" value="1"/>
</dbReference>
<evidence type="ECO:0000256" key="5">
    <source>
        <dbReference type="SAM" id="MobiDB-lite"/>
    </source>
</evidence>
<dbReference type="RefSeq" id="WP_345220692.1">
    <property type="nucleotide sequence ID" value="NZ_BAAAXE010000013.1"/>
</dbReference>
<evidence type="ECO:0000256" key="4">
    <source>
        <dbReference type="PROSITE-ProRule" id="PRU00335"/>
    </source>
</evidence>
<evidence type="ECO:0000313" key="8">
    <source>
        <dbReference type="Proteomes" id="UP001589718"/>
    </source>
</evidence>
<dbReference type="InterPro" id="IPR036271">
    <property type="entry name" value="Tet_transcr_reg_TetR-rel_C_sf"/>
</dbReference>
<dbReference type="InterPro" id="IPR004111">
    <property type="entry name" value="Repressor_TetR_C"/>
</dbReference>
<organism evidence="7 8">
    <name type="scientific">Streptomyces cremeus</name>
    <dbReference type="NCBI Taxonomy" id="66881"/>
    <lineage>
        <taxon>Bacteria</taxon>
        <taxon>Bacillati</taxon>
        <taxon>Actinomycetota</taxon>
        <taxon>Actinomycetes</taxon>
        <taxon>Kitasatosporales</taxon>
        <taxon>Streptomycetaceae</taxon>
        <taxon>Streptomyces</taxon>
    </lineage>
</organism>
<feature type="domain" description="HTH tetR-type" evidence="6">
    <location>
        <begin position="38"/>
        <end position="98"/>
    </location>
</feature>
<dbReference type="PANTHER" id="PTHR30055">
    <property type="entry name" value="HTH-TYPE TRANSCRIPTIONAL REGULATOR RUTR"/>
    <property type="match status" value="1"/>
</dbReference>
<sequence>MVPADDRVKKPGMRSVWLDAKVPRGSGGGARKGDPDSGLDREKITAATVALLDAEGLAKFSMRRLAAELGVTAMSVYWYVANKDDLLELALDRVAGELSPPDPDDDTDWRVQLRRLAQSYREMLVSHPWTTGLLSRFLNIGPHMMAFSHASIEVMRKGGVPVERQGGAISAVFQFVYGFANSEAQFRGLAADAGLSVDELFRESMGLIAGEIEETELFRASSEIMAARGGGTVEEMYQRDFTYSLDVLIAGIEATRGGPAGAAEAPEVPGAPGA</sequence>
<evidence type="ECO:0000313" key="7">
    <source>
        <dbReference type="EMBL" id="MFB9519367.1"/>
    </source>
</evidence>
<name>A0ABV5P845_STRCM</name>
<dbReference type="SUPFAM" id="SSF48498">
    <property type="entry name" value="Tetracyclin repressor-like, C-terminal domain"/>
    <property type="match status" value="1"/>
</dbReference>
<feature type="region of interest" description="Disordered" evidence="5">
    <location>
        <begin position="19"/>
        <end position="39"/>
    </location>
</feature>